<evidence type="ECO:0000313" key="2">
    <source>
        <dbReference type="Proteomes" id="UP001305414"/>
    </source>
</evidence>
<comment type="caution">
    <text evidence="1">The sequence shown here is derived from an EMBL/GenBank/DDBJ whole genome shotgun (WGS) entry which is preliminary data.</text>
</comment>
<reference evidence="1 2" key="1">
    <citation type="submission" date="2023-10" db="EMBL/GenBank/DDBJ databases">
        <title>Draft genome sequence of Xylaria bambusicola isolate GMP-LS, the root and basal stem rot pathogen of sugarcane in Indonesia.</title>
        <authorList>
            <person name="Selvaraj P."/>
            <person name="Muralishankar V."/>
            <person name="Muruganantham S."/>
            <person name="Sp S."/>
            <person name="Haryani S."/>
            <person name="Lau K.J.X."/>
            <person name="Naqvi N.I."/>
        </authorList>
    </citation>
    <scope>NUCLEOTIDE SEQUENCE [LARGE SCALE GENOMIC DNA]</scope>
    <source>
        <strain evidence="1">GMP-LS</strain>
    </source>
</reference>
<name>A0AAN7UG77_9PEZI</name>
<dbReference type="EMBL" id="JAWHQM010000002">
    <property type="protein sequence ID" value="KAK5625006.1"/>
    <property type="molecule type" value="Genomic_DNA"/>
</dbReference>
<protein>
    <submittedName>
        <fullName evidence="1">Uncharacterized protein</fullName>
    </submittedName>
</protein>
<dbReference type="AlphaFoldDB" id="A0AAN7UG77"/>
<organism evidence="1 2">
    <name type="scientific">Xylaria bambusicola</name>
    <dbReference type="NCBI Taxonomy" id="326684"/>
    <lineage>
        <taxon>Eukaryota</taxon>
        <taxon>Fungi</taxon>
        <taxon>Dikarya</taxon>
        <taxon>Ascomycota</taxon>
        <taxon>Pezizomycotina</taxon>
        <taxon>Sordariomycetes</taxon>
        <taxon>Xylariomycetidae</taxon>
        <taxon>Xylariales</taxon>
        <taxon>Xylariaceae</taxon>
        <taxon>Xylaria</taxon>
    </lineage>
</organism>
<evidence type="ECO:0000313" key="1">
    <source>
        <dbReference type="EMBL" id="KAK5625006.1"/>
    </source>
</evidence>
<dbReference type="Proteomes" id="UP001305414">
    <property type="component" value="Unassembled WGS sequence"/>
</dbReference>
<keyword evidence="2" id="KW-1185">Reference proteome</keyword>
<sequence length="73" mass="8194">MPVEIVANVRQRGAVELPNGILKFPRKPGIKMEFAGRLLYFHIEKLSANIKAASFKMNCNEYSSGCKLVYFTG</sequence>
<proteinExistence type="predicted"/>
<gene>
    <name evidence="1" type="ORF">RRF57_000723</name>
</gene>
<accession>A0AAN7UG77</accession>